<dbReference type="FunFam" id="2.40.50.140:FF:000024">
    <property type="entry name" value="Lysine--tRNA ligase"/>
    <property type="match status" value="1"/>
</dbReference>
<dbReference type="CDD" id="cd04322">
    <property type="entry name" value="LysRS_N"/>
    <property type="match status" value="1"/>
</dbReference>
<keyword evidence="11 13" id="KW-0030">Aminoacyl-tRNA synthetase</keyword>
<dbReference type="EMBL" id="SNXC01000011">
    <property type="protein sequence ID" value="TDO98174.1"/>
    <property type="molecule type" value="Genomic_DNA"/>
</dbReference>
<evidence type="ECO:0000256" key="11">
    <source>
        <dbReference type="ARBA" id="ARBA00023146"/>
    </source>
</evidence>
<evidence type="ECO:0000256" key="13">
    <source>
        <dbReference type="HAMAP-Rule" id="MF_00252"/>
    </source>
</evidence>
<dbReference type="EC" id="6.1.1.6" evidence="13"/>
<dbReference type="InterPro" id="IPR045864">
    <property type="entry name" value="aa-tRNA-synth_II/BPL/LPL"/>
</dbReference>
<keyword evidence="17" id="KW-1185">Reference proteome</keyword>
<reference evidence="16 17" key="1">
    <citation type="submission" date="2019-03" db="EMBL/GenBank/DDBJ databases">
        <title>Genomic Encyclopedia of Type Strains, Phase III (KMG-III): the genomes of soil and plant-associated and newly described type strains.</title>
        <authorList>
            <person name="Whitman W."/>
        </authorList>
    </citation>
    <scope>NUCLEOTIDE SEQUENCE [LARGE SCALE GENOMIC DNA]</scope>
    <source>
        <strain evidence="16 17">CECT 7378</strain>
    </source>
</reference>
<dbReference type="Gene3D" id="3.30.930.10">
    <property type="entry name" value="Bira Bifunctional Protein, Domain 2"/>
    <property type="match status" value="1"/>
</dbReference>
<evidence type="ECO:0000256" key="4">
    <source>
        <dbReference type="ARBA" id="ARBA00022490"/>
    </source>
</evidence>
<keyword evidence="7 13" id="KW-0547">Nucleotide-binding</keyword>
<dbReference type="PROSITE" id="PS50862">
    <property type="entry name" value="AA_TRNA_LIGASE_II"/>
    <property type="match status" value="1"/>
</dbReference>
<keyword evidence="6 13" id="KW-0479">Metal-binding</keyword>
<keyword evidence="8 13" id="KW-0067">ATP-binding</keyword>
<comment type="subcellular location">
    <subcellularLocation>
        <location evidence="1 13">Cytoplasm</location>
    </subcellularLocation>
</comment>
<evidence type="ECO:0000256" key="6">
    <source>
        <dbReference type="ARBA" id="ARBA00022723"/>
    </source>
</evidence>
<evidence type="ECO:0000256" key="8">
    <source>
        <dbReference type="ARBA" id="ARBA00022840"/>
    </source>
</evidence>
<dbReference type="GO" id="GO:0000287">
    <property type="term" value="F:magnesium ion binding"/>
    <property type="evidence" value="ECO:0007669"/>
    <property type="project" value="UniProtKB-UniRule"/>
</dbReference>
<dbReference type="PRINTS" id="PR00982">
    <property type="entry name" value="TRNASYNTHLYS"/>
</dbReference>
<dbReference type="CDD" id="cd00775">
    <property type="entry name" value="LysRS_core"/>
    <property type="match status" value="1"/>
</dbReference>
<evidence type="ECO:0000256" key="7">
    <source>
        <dbReference type="ARBA" id="ARBA00022741"/>
    </source>
</evidence>
<dbReference type="HAMAP" id="MF_00252">
    <property type="entry name" value="Lys_tRNA_synth_class2"/>
    <property type="match status" value="1"/>
</dbReference>
<keyword evidence="5 13" id="KW-0436">Ligase</keyword>
<dbReference type="Proteomes" id="UP000294656">
    <property type="component" value="Unassembled WGS sequence"/>
</dbReference>
<dbReference type="InterPro" id="IPR012340">
    <property type="entry name" value="NA-bd_OB-fold"/>
</dbReference>
<comment type="caution">
    <text evidence="16">The sequence shown here is derived from an EMBL/GenBank/DDBJ whole genome shotgun (WGS) entry which is preliminary data.</text>
</comment>
<dbReference type="GO" id="GO:0005829">
    <property type="term" value="C:cytosol"/>
    <property type="evidence" value="ECO:0007669"/>
    <property type="project" value="UniProtKB-ARBA"/>
</dbReference>
<dbReference type="NCBIfam" id="NF001756">
    <property type="entry name" value="PRK00484.1"/>
    <property type="match status" value="1"/>
</dbReference>
<evidence type="ECO:0000256" key="12">
    <source>
        <dbReference type="ARBA" id="ARBA00048573"/>
    </source>
</evidence>
<dbReference type="OrthoDB" id="9802326at2"/>
<dbReference type="GO" id="GO:0005524">
    <property type="term" value="F:ATP binding"/>
    <property type="evidence" value="ECO:0007669"/>
    <property type="project" value="UniProtKB-UniRule"/>
</dbReference>
<name>A0A4R6M9S6_9GAMM</name>
<dbReference type="PANTHER" id="PTHR42918:SF15">
    <property type="entry name" value="LYSINE--TRNA LIGASE, CHLOROPLASTIC_MITOCHONDRIAL"/>
    <property type="match status" value="1"/>
</dbReference>
<sequence>MSNETNTENALASEDNRLVAERRAKLAAIREERIAFPNGFRRDAYAADLQSEFGDFEKADLEEKDHKVFIAGRIVRNRGAFMLLQDMTGQIQAYVNRKALAPELLAEQKTWDLGDIIGVSGPVHKSGKGDLYIDMQTAELLTKSLRPLPDKHKGLADMEMRYRQRYVDLIVNEESRTTFEMRSKIISTIRRFLEDRRFMEVETPMLQTIPGGATARPFVTHHNAMDMQMYMRIAPELYLKRLVVGGFERVFEINRNFRNEGVSTRHNPEFTMIEFYQAYADYKDLMDLTEDMLRTVSEKVLGTTTVSYQEHEFDFGAPFARMTMLESILHFNPELTAEDLSTVEKATEVANNLHIDVKPIWGLGKLWTEIFEETAESKLIQPTFITEYPAEVSPLARRNDANEFITDRFEFFVGGREIANGFSELNDPEDQAERFRRQVEEKDAGDDEAMHYDADYINALEYGLPPTAGEGIGIDRLVMLFTDSPSIRDVLLFPHMKPQD</sequence>
<evidence type="ECO:0000256" key="3">
    <source>
        <dbReference type="ARBA" id="ARBA00011738"/>
    </source>
</evidence>
<dbReference type="InterPro" id="IPR006195">
    <property type="entry name" value="aa-tRNA-synth_II"/>
</dbReference>
<proteinExistence type="inferred from homology"/>
<comment type="similarity">
    <text evidence="2 13">Belongs to the class-II aminoacyl-tRNA synthetase family.</text>
</comment>
<dbReference type="InterPro" id="IPR018149">
    <property type="entry name" value="Lys-tRNA-synth_II_C"/>
</dbReference>
<evidence type="ECO:0000256" key="9">
    <source>
        <dbReference type="ARBA" id="ARBA00022842"/>
    </source>
</evidence>
<dbReference type="Pfam" id="PF01336">
    <property type="entry name" value="tRNA_anti-codon"/>
    <property type="match status" value="1"/>
</dbReference>
<evidence type="ECO:0000256" key="10">
    <source>
        <dbReference type="ARBA" id="ARBA00022917"/>
    </source>
</evidence>
<dbReference type="RefSeq" id="WP_133503603.1">
    <property type="nucleotide sequence ID" value="NZ_SNXC01000011.1"/>
</dbReference>
<protein>
    <recommendedName>
        <fullName evidence="13">Lysine--tRNA ligase</fullName>
        <ecNumber evidence="13">6.1.1.6</ecNumber>
    </recommendedName>
    <alternativeName>
        <fullName evidence="13">Lysyl-tRNA synthetase</fullName>
        <shortName evidence="13">LysRS</shortName>
    </alternativeName>
</protein>
<feature type="binding site" evidence="13">
    <location>
        <position position="410"/>
    </location>
    <ligand>
        <name>Mg(2+)</name>
        <dbReference type="ChEBI" id="CHEBI:18420"/>
        <label>1</label>
    </ligand>
</feature>
<accession>A0A4R6M9S6</accession>
<dbReference type="InterPro" id="IPR002313">
    <property type="entry name" value="Lys-tRNA-ligase_II"/>
</dbReference>
<dbReference type="Pfam" id="PF00152">
    <property type="entry name" value="tRNA-synt_2"/>
    <property type="match status" value="1"/>
</dbReference>
<dbReference type="NCBIfam" id="TIGR00499">
    <property type="entry name" value="lysS_bact"/>
    <property type="match status" value="1"/>
</dbReference>
<keyword evidence="9 13" id="KW-0460">Magnesium</keyword>
<keyword evidence="10 13" id="KW-0648">Protein biosynthesis</keyword>
<dbReference type="GO" id="GO:0006430">
    <property type="term" value="P:lysyl-tRNA aminoacylation"/>
    <property type="evidence" value="ECO:0007669"/>
    <property type="project" value="UniProtKB-UniRule"/>
</dbReference>
<keyword evidence="4 13" id="KW-0963">Cytoplasm</keyword>
<evidence type="ECO:0000256" key="5">
    <source>
        <dbReference type="ARBA" id="ARBA00022598"/>
    </source>
</evidence>
<comment type="subunit">
    <text evidence="3 13">Homodimer.</text>
</comment>
<evidence type="ECO:0000256" key="14">
    <source>
        <dbReference type="RuleBase" id="RU000336"/>
    </source>
</evidence>
<dbReference type="InterPro" id="IPR004364">
    <property type="entry name" value="Aa-tRNA-synt_II"/>
</dbReference>
<dbReference type="GO" id="GO:0000049">
    <property type="term" value="F:tRNA binding"/>
    <property type="evidence" value="ECO:0007669"/>
    <property type="project" value="TreeGrafter"/>
</dbReference>
<gene>
    <name evidence="13" type="primary">lysS</name>
    <name evidence="16" type="ORF">DFP79_1812</name>
</gene>
<evidence type="ECO:0000313" key="17">
    <source>
        <dbReference type="Proteomes" id="UP000294656"/>
    </source>
</evidence>
<comment type="catalytic activity">
    <reaction evidence="12 13 14">
        <text>tRNA(Lys) + L-lysine + ATP = L-lysyl-tRNA(Lys) + AMP + diphosphate</text>
        <dbReference type="Rhea" id="RHEA:20792"/>
        <dbReference type="Rhea" id="RHEA-COMP:9696"/>
        <dbReference type="Rhea" id="RHEA-COMP:9697"/>
        <dbReference type="ChEBI" id="CHEBI:30616"/>
        <dbReference type="ChEBI" id="CHEBI:32551"/>
        <dbReference type="ChEBI" id="CHEBI:33019"/>
        <dbReference type="ChEBI" id="CHEBI:78442"/>
        <dbReference type="ChEBI" id="CHEBI:78529"/>
        <dbReference type="ChEBI" id="CHEBI:456215"/>
        <dbReference type="EC" id="6.1.1.6"/>
    </reaction>
</comment>
<dbReference type="FunFam" id="3.30.930.10:FF:000001">
    <property type="entry name" value="Lysine--tRNA ligase"/>
    <property type="match status" value="1"/>
</dbReference>
<feature type="binding site" evidence="13">
    <location>
        <position position="417"/>
    </location>
    <ligand>
        <name>Mg(2+)</name>
        <dbReference type="ChEBI" id="CHEBI:18420"/>
        <label>2</label>
    </ligand>
</feature>
<evidence type="ECO:0000313" key="16">
    <source>
        <dbReference type="EMBL" id="TDO98174.1"/>
    </source>
</evidence>
<organism evidence="16 17">
    <name type="scientific">Marinomonas balearica</name>
    <dbReference type="NCBI Taxonomy" id="491947"/>
    <lineage>
        <taxon>Bacteria</taxon>
        <taxon>Pseudomonadati</taxon>
        <taxon>Pseudomonadota</taxon>
        <taxon>Gammaproteobacteria</taxon>
        <taxon>Oceanospirillales</taxon>
        <taxon>Oceanospirillaceae</taxon>
        <taxon>Marinomonas</taxon>
    </lineage>
</organism>
<dbReference type="PANTHER" id="PTHR42918">
    <property type="entry name" value="LYSYL-TRNA SYNTHETASE"/>
    <property type="match status" value="1"/>
</dbReference>
<dbReference type="SUPFAM" id="SSF55681">
    <property type="entry name" value="Class II aaRS and biotin synthetases"/>
    <property type="match status" value="1"/>
</dbReference>
<feature type="binding site" evidence="13">
    <location>
        <position position="417"/>
    </location>
    <ligand>
        <name>Mg(2+)</name>
        <dbReference type="ChEBI" id="CHEBI:18420"/>
        <label>1</label>
    </ligand>
</feature>
<evidence type="ECO:0000256" key="2">
    <source>
        <dbReference type="ARBA" id="ARBA00008226"/>
    </source>
</evidence>
<comment type="cofactor">
    <cofactor evidence="13 14">
        <name>Mg(2+)</name>
        <dbReference type="ChEBI" id="CHEBI:18420"/>
    </cofactor>
    <text evidence="13 14">Binds 3 Mg(2+) ions per subunit.</text>
</comment>
<dbReference type="AlphaFoldDB" id="A0A4R6M9S6"/>
<dbReference type="InterPro" id="IPR004365">
    <property type="entry name" value="NA-bd_OB_tRNA"/>
</dbReference>
<dbReference type="GO" id="GO:0004824">
    <property type="term" value="F:lysine-tRNA ligase activity"/>
    <property type="evidence" value="ECO:0007669"/>
    <property type="project" value="UniProtKB-UniRule"/>
</dbReference>
<evidence type="ECO:0000259" key="15">
    <source>
        <dbReference type="PROSITE" id="PS50862"/>
    </source>
</evidence>
<dbReference type="SUPFAM" id="SSF50249">
    <property type="entry name" value="Nucleic acid-binding proteins"/>
    <property type="match status" value="1"/>
</dbReference>
<evidence type="ECO:0000256" key="1">
    <source>
        <dbReference type="ARBA" id="ARBA00004496"/>
    </source>
</evidence>
<feature type="domain" description="Aminoacyl-transfer RNA synthetases class-II family profile" evidence="15">
    <location>
        <begin position="179"/>
        <end position="498"/>
    </location>
</feature>
<dbReference type="InterPro" id="IPR044136">
    <property type="entry name" value="Lys-tRNA-ligase_II_N"/>
</dbReference>
<dbReference type="GO" id="GO:0042803">
    <property type="term" value="F:protein homodimerization activity"/>
    <property type="evidence" value="ECO:0007669"/>
    <property type="project" value="UniProtKB-ARBA"/>
</dbReference>
<dbReference type="Gene3D" id="2.40.50.140">
    <property type="entry name" value="Nucleic acid-binding proteins"/>
    <property type="match status" value="1"/>
</dbReference>